<name>K0YU97_9ACTO</name>
<comment type="caution">
    <text evidence="1">The sequence shown here is derived from an EMBL/GenBank/DDBJ whole genome shotgun (WGS) entry which is preliminary data.</text>
</comment>
<protein>
    <submittedName>
        <fullName evidence="1">Uncharacterized protein</fullName>
    </submittedName>
</protein>
<evidence type="ECO:0000313" key="2">
    <source>
        <dbReference type="Proteomes" id="UP000003994"/>
    </source>
</evidence>
<dbReference type="EMBL" id="AGWQ01000004">
    <property type="protein sequence ID" value="EJZ87063.1"/>
    <property type="molecule type" value="Genomic_DNA"/>
</dbReference>
<evidence type="ECO:0000313" key="1">
    <source>
        <dbReference type="EMBL" id="EJZ87063.1"/>
    </source>
</evidence>
<dbReference type="HOGENOM" id="CLU_3211378_0_0_11"/>
<organism evidence="1 2">
    <name type="scientific">Schaalia turicensis ACS-279-V-Col4</name>
    <dbReference type="NCBI Taxonomy" id="883077"/>
    <lineage>
        <taxon>Bacteria</taxon>
        <taxon>Bacillati</taxon>
        <taxon>Actinomycetota</taxon>
        <taxon>Actinomycetes</taxon>
        <taxon>Actinomycetales</taxon>
        <taxon>Actinomycetaceae</taxon>
        <taxon>Schaalia</taxon>
    </lineage>
</organism>
<sequence>MLLFAGGDLRLVEVDGDFLTSSRVYYLESTVESFSVTESTVPSV</sequence>
<dbReference type="PATRIC" id="fig|883077.3.peg.653"/>
<dbReference type="AlphaFoldDB" id="K0YU97"/>
<proteinExistence type="predicted"/>
<reference evidence="1 2" key="1">
    <citation type="submission" date="2012-07" db="EMBL/GenBank/DDBJ databases">
        <title>The Genome Sequence of Actinomyces turicensis ACS-279-V-COL4.</title>
        <authorList>
            <consortium name="The Broad Institute Genome Sequencing Platform"/>
            <person name="Earl A."/>
            <person name="Ward D."/>
            <person name="Feldgarden M."/>
            <person name="Gevers D."/>
            <person name="Saerens B."/>
            <person name="Vaneechoutte M."/>
            <person name="Walker B."/>
            <person name="Young S.K."/>
            <person name="Zeng Q."/>
            <person name="Gargeya S."/>
            <person name="Fitzgerald M."/>
            <person name="Haas B."/>
            <person name="Abouelleil A."/>
            <person name="Alvarado L."/>
            <person name="Arachchi H.M."/>
            <person name="Berlin A."/>
            <person name="Chapman S.B."/>
            <person name="Goldberg J."/>
            <person name="Griggs A."/>
            <person name="Gujja S."/>
            <person name="Hansen M."/>
            <person name="Howarth C."/>
            <person name="Imamovic A."/>
            <person name="Larimer J."/>
            <person name="McCowen C."/>
            <person name="Montmayeur A."/>
            <person name="Murphy C."/>
            <person name="Neiman D."/>
            <person name="Pearson M."/>
            <person name="Priest M."/>
            <person name="Roberts A."/>
            <person name="Saif S."/>
            <person name="Shea T."/>
            <person name="Sisk P."/>
            <person name="Sykes S."/>
            <person name="Wortman J."/>
            <person name="Nusbaum C."/>
            <person name="Birren B."/>
        </authorList>
    </citation>
    <scope>NUCLEOTIDE SEQUENCE [LARGE SCALE GENOMIC DNA]</scope>
    <source>
        <strain evidence="1 2">ACS-279-V-Col4</strain>
    </source>
</reference>
<dbReference type="STRING" id="883077.HMPREF9241_00652"/>
<gene>
    <name evidence="1" type="ORF">HMPREF9241_00652</name>
</gene>
<keyword evidence="2" id="KW-1185">Reference proteome</keyword>
<dbReference type="Proteomes" id="UP000003994">
    <property type="component" value="Unassembled WGS sequence"/>
</dbReference>
<accession>K0YU97</accession>